<evidence type="ECO:0000256" key="5">
    <source>
        <dbReference type="HAMAP-Rule" id="MF_00821"/>
    </source>
</evidence>
<keyword evidence="5" id="KW-0143">Chaperone</keyword>
<keyword evidence="3 5" id="KW-0653">Protein transport</keyword>
<dbReference type="InterPro" id="IPR035958">
    <property type="entry name" value="SecB-like_sf"/>
</dbReference>
<name>A0ABV2A6N5_9GAMM</name>
<dbReference type="HAMAP" id="MF_00821">
    <property type="entry name" value="SecB"/>
    <property type="match status" value="1"/>
</dbReference>
<dbReference type="Proteomes" id="UP001465331">
    <property type="component" value="Unassembled WGS sequence"/>
</dbReference>
<dbReference type="Pfam" id="PF02556">
    <property type="entry name" value="SecB"/>
    <property type="match status" value="1"/>
</dbReference>
<keyword evidence="2 5" id="KW-0813">Transport</keyword>
<dbReference type="PANTHER" id="PTHR36918">
    <property type="match status" value="1"/>
</dbReference>
<comment type="caution">
    <text evidence="6">The sequence shown here is derived from an EMBL/GenBank/DDBJ whole genome shotgun (WGS) entry which is preliminary data.</text>
</comment>
<keyword evidence="7" id="KW-1185">Reference proteome</keyword>
<evidence type="ECO:0000313" key="7">
    <source>
        <dbReference type="Proteomes" id="UP001465331"/>
    </source>
</evidence>
<dbReference type="PANTHER" id="PTHR36918:SF1">
    <property type="entry name" value="PROTEIN-EXPORT PROTEIN SECB"/>
    <property type="match status" value="1"/>
</dbReference>
<comment type="subcellular location">
    <subcellularLocation>
        <location evidence="5">Cytoplasm</location>
    </subcellularLocation>
</comment>
<evidence type="ECO:0000256" key="1">
    <source>
        <dbReference type="ARBA" id="ARBA00009990"/>
    </source>
</evidence>
<accession>A0ABV2A6N5</accession>
<evidence type="ECO:0000313" key="6">
    <source>
        <dbReference type="EMBL" id="MES0872907.1"/>
    </source>
</evidence>
<reference evidence="6 7" key="1">
    <citation type="submission" date="2024-06" db="EMBL/GenBank/DDBJ databases">
        <authorList>
            <person name="Li Z."/>
            <person name="Jiang Y."/>
        </authorList>
    </citation>
    <scope>NUCLEOTIDE SEQUENCE [LARGE SCALE GENOMIC DNA]</scope>
    <source>
        <strain evidence="6 7">HSW-8</strain>
    </source>
</reference>
<comment type="function">
    <text evidence="5">One of the proteins required for the normal export of preproteins out of the cell cytoplasm. It is a molecular chaperone that binds to a subset of precursor proteins, maintaining them in a translocation-competent state. It also specifically binds to its receptor SecA.</text>
</comment>
<dbReference type="NCBIfam" id="NF004393">
    <property type="entry name" value="PRK05751.1-4"/>
    <property type="match status" value="1"/>
</dbReference>
<dbReference type="SUPFAM" id="SSF54611">
    <property type="entry name" value="SecB-like"/>
    <property type="match status" value="1"/>
</dbReference>
<evidence type="ECO:0000256" key="4">
    <source>
        <dbReference type="ARBA" id="ARBA00023010"/>
    </source>
</evidence>
<organism evidence="6 7">
    <name type="scientific">Sinimarinibacterium thermocellulolyticum</name>
    <dbReference type="NCBI Taxonomy" id="3170016"/>
    <lineage>
        <taxon>Bacteria</taxon>
        <taxon>Pseudomonadati</taxon>
        <taxon>Pseudomonadota</taxon>
        <taxon>Gammaproteobacteria</taxon>
        <taxon>Nevskiales</taxon>
        <taxon>Nevskiaceae</taxon>
        <taxon>Sinimarinibacterium</taxon>
    </lineage>
</organism>
<gene>
    <name evidence="5 6" type="primary">secB</name>
    <name evidence="6" type="ORF">ABSH63_02595</name>
</gene>
<proteinExistence type="inferred from homology"/>
<protein>
    <recommendedName>
        <fullName evidence="5">Protein-export protein SecB</fullName>
    </recommendedName>
</protein>
<comment type="similarity">
    <text evidence="1 5">Belongs to the SecB family.</text>
</comment>
<keyword evidence="4 5" id="KW-0811">Translocation</keyword>
<dbReference type="PRINTS" id="PR01594">
    <property type="entry name" value="SECBCHAPRONE"/>
</dbReference>
<keyword evidence="5" id="KW-0963">Cytoplasm</keyword>
<dbReference type="EMBL" id="JBEPIJ010000002">
    <property type="protein sequence ID" value="MES0872907.1"/>
    <property type="molecule type" value="Genomic_DNA"/>
</dbReference>
<comment type="subunit">
    <text evidence="5">Homotetramer, a dimer of dimers. One homotetramer interacts with 1 SecA dimer.</text>
</comment>
<sequence length="176" mass="19082">MSEKPESNPNAGAAAGGTPPQRQVLLQKIYCKDASLEVPLAPQVFTRQWQPQVDVQVNTDVKPLDGDNFHVVLAVTVTARLGDDVAFLAEAHQAGIFLVRGFANAEERQAVLAGYCPGLIFPFARETIAELVQRGGFPQLLLQPINFEALYLEHLNRMRAQQKTVAAQAAAGAPTH</sequence>
<dbReference type="InterPro" id="IPR003708">
    <property type="entry name" value="SecB"/>
</dbReference>
<evidence type="ECO:0000256" key="3">
    <source>
        <dbReference type="ARBA" id="ARBA00022927"/>
    </source>
</evidence>
<dbReference type="NCBIfam" id="TIGR00809">
    <property type="entry name" value="secB"/>
    <property type="match status" value="1"/>
</dbReference>
<dbReference type="Gene3D" id="3.10.420.10">
    <property type="entry name" value="SecB-like"/>
    <property type="match status" value="1"/>
</dbReference>
<evidence type="ECO:0000256" key="2">
    <source>
        <dbReference type="ARBA" id="ARBA00022448"/>
    </source>
</evidence>
<dbReference type="RefSeq" id="WP_352887186.1">
    <property type="nucleotide sequence ID" value="NZ_JBEPIJ010000002.1"/>
</dbReference>